<keyword evidence="6" id="KW-0393">Immunoglobulin domain</keyword>
<evidence type="ECO:0000256" key="3">
    <source>
        <dbReference type="ARBA" id="ARBA00022553"/>
    </source>
</evidence>
<evidence type="ECO:0000259" key="7">
    <source>
        <dbReference type="PROSITE" id="PS50835"/>
    </source>
</evidence>
<evidence type="ECO:0000313" key="8">
    <source>
        <dbReference type="EMBL" id="OWK16962.1"/>
    </source>
</evidence>
<dbReference type="EMBL" id="MKHE01000003">
    <property type="protein sequence ID" value="OWK16962.1"/>
    <property type="molecule type" value="Genomic_DNA"/>
</dbReference>
<dbReference type="InterPro" id="IPR007110">
    <property type="entry name" value="Ig-like_dom"/>
</dbReference>
<organism evidence="8 9">
    <name type="scientific">Cervus elaphus hippelaphus</name>
    <name type="common">European red deer</name>
    <dbReference type="NCBI Taxonomy" id="46360"/>
    <lineage>
        <taxon>Eukaryota</taxon>
        <taxon>Metazoa</taxon>
        <taxon>Chordata</taxon>
        <taxon>Craniata</taxon>
        <taxon>Vertebrata</taxon>
        <taxon>Euteleostomi</taxon>
        <taxon>Mammalia</taxon>
        <taxon>Eutheria</taxon>
        <taxon>Laurasiatheria</taxon>
        <taxon>Artiodactyla</taxon>
        <taxon>Ruminantia</taxon>
        <taxon>Pecora</taxon>
        <taxon>Cervidae</taxon>
        <taxon>Cervinae</taxon>
        <taxon>Cervus</taxon>
    </lineage>
</organism>
<evidence type="ECO:0000313" key="9">
    <source>
        <dbReference type="Proteomes" id="UP000242450"/>
    </source>
</evidence>
<proteinExistence type="predicted"/>
<dbReference type="InterPro" id="IPR052385">
    <property type="entry name" value="Obscurin/Obscurin-like_Reg"/>
</dbReference>
<dbReference type="InterPro" id="IPR040849">
    <property type="entry name" value="MyBP-C_THB"/>
</dbReference>
<evidence type="ECO:0000256" key="1">
    <source>
        <dbReference type="ARBA" id="ARBA00004496"/>
    </source>
</evidence>
<comment type="caution">
    <text evidence="8">The sequence shown here is derived from an EMBL/GenBank/DDBJ whole genome shotgun (WGS) entry which is preliminary data.</text>
</comment>
<dbReference type="Pfam" id="PF18362">
    <property type="entry name" value="THB"/>
    <property type="match status" value="1"/>
</dbReference>
<protein>
    <submittedName>
        <fullName evidence="8">MYBPC1</fullName>
    </submittedName>
</protein>
<dbReference type="Proteomes" id="UP000242450">
    <property type="component" value="Chromosome 3"/>
</dbReference>
<sequence length="206" mass="23996">EVKPQEEQPEVDVWELLKNAKPSEYEKIAFQYGITDLRGMLRRLKRMRRVEKKSAAFARILDPAYQVDKGGRVRFVVELADPKLEVKWYKNGQEIRPKPPVMVTKQLEDTKAYCGERVELECEVSEDDANILTPLTDQTVNLGKEICLKCEVSENITGKWTKNGLPVQETDHLKIVHKGRVFHREEKETKLQMDEAEFRSLQRNNL</sequence>
<dbReference type="OrthoDB" id="6107607at2759"/>
<dbReference type="AlphaFoldDB" id="A0A212DFL9"/>
<keyword evidence="4" id="KW-0677">Repeat</keyword>
<dbReference type="SUPFAM" id="SSF48726">
    <property type="entry name" value="Immunoglobulin"/>
    <property type="match status" value="2"/>
</dbReference>
<feature type="domain" description="Ig-like" evidence="7">
    <location>
        <begin position="99"/>
        <end position="206"/>
    </location>
</feature>
<name>A0A212DFL9_CEREH</name>
<keyword evidence="5" id="KW-1015">Disulfide bond</keyword>
<dbReference type="InterPro" id="IPR013783">
    <property type="entry name" value="Ig-like_fold"/>
</dbReference>
<keyword evidence="2" id="KW-0963">Cytoplasm</keyword>
<evidence type="ECO:0000256" key="2">
    <source>
        <dbReference type="ARBA" id="ARBA00022490"/>
    </source>
</evidence>
<keyword evidence="3" id="KW-0597">Phosphoprotein</keyword>
<dbReference type="Gene3D" id="2.60.40.10">
    <property type="entry name" value="Immunoglobulins"/>
    <property type="match status" value="2"/>
</dbReference>
<dbReference type="InterPro" id="IPR036179">
    <property type="entry name" value="Ig-like_dom_sf"/>
</dbReference>
<dbReference type="PROSITE" id="PS50835">
    <property type="entry name" value="IG_LIKE"/>
    <property type="match status" value="1"/>
</dbReference>
<evidence type="ECO:0000256" key="6">
    <source>
        <dbReference type="ARBA" id="ARBA00023319"/>
    </source>
</evidence>
<evidence type="ECO:0000256" key="4">
    <source>
        <dbReference type="ARBA" id="ARBA00022737"/>
    </source>
</evidence>
<dbReference type="PANTHER" id="PTHR35971">
    <property type="entry name" value="SI:DKEY-31G6.6"/>
    <property type="match status" value="1"/>
</dbReference>
<reference evidence="8 9" key="1">
    <citation type="journal article" date="2018" name="Mol. Genet. Genomics">
        <title>The red deer Cervus elaphus genome CerEla1.0: sequencing, annotating, genes, and chromosomes.</title>
        <authorList>
            <person name="Bana N.A."/>
            <person name="Nyiri A."/>
            <person name="Nagy J."/>
            <person name="Frank K."/>
            <person name="Nagy T."/>
            <person name="Steger V."/>
            <person name="Schiller M."/>
            <person name="Lakatos P."/>
            <person name="Sugar L."/>
            <person name="Horn P."/>
            <person name="Barta E."/>
            <person name="Orosz L."/>
        </authorList>
    </citation>
    <scope>NUCLEOTIDE SEQUENCE [LARGE SCALE GENOMIC DNA]</scope>
    <source>
        <strain evidence="8">Hungarian</strain>
    </source>
</reference>
<comment type="subcellular location">
    <subcellularLocation>
        <location evidence="1">Cytoplasm</location>
    </subcellularLocation>
</comment>
<feature type="non-terminal residue" evidence="8">
    <location>
        <position position="206"/>
    </location>
</feature>
<dbReference type="PANTHER" id="PTHR35971:SF5">
    <property type="entry name" value="OBSCURIN LIKE CYTOSKELETAL ADAPTOR 1"/>
    <property type="match status" value="1"/>
</dbReference>
<dbReference type="GO" id="GO:0005737">
    <property type="term" value="C:cytoplasm"/>
    <property type="evidence" value="ECO:0007669"/>
    <property type="project" value="UniProtKB-SubCell"/>
</dbReference>
<gene>
    <name evidence="8" type="ORF">Celaphus_00011790</name>
</gene>
<feature type="non-terminal residue" evidence="8">
    <location>
        <position position="1"/>
    </location>
</feature>
<evidence type="ECO:0000256" key="5">
    <source>
        <dbReference type="ARBA" id="ARBA00023157"/>
    </source>
</evidence>
<keyword evidence="9" id="KW-1185">Reference proteome</keyword>
<accession>A0A212DFL9</accession>